<feature type="transmembrane region" description="Helical" evidence="10">
    <location>
        <begin position="275"/>
        <end position="295"/>
    </location>
</feature>
<evidence type="ECO:0000256" key="9">
    <source>
        <dbReference type="SAM" id="MobiDB-lite"/>
    </source>
</evidence>
<dbReference type="CDD" id="cd00637">
    <property type="entry name" value="7tm_classA_rhodopsin-like"/>
    <property type="match status" value="1"/>
</dbReference>
<evidence type="ECO:0000256" key="4">
    <source>
        <dbReference type="ARBA" id="ARBA00022989"/>
    </source>
</evidence>
<feature type="transmembrane region" description="Helical" evidence="10">
    <location>
        <begin position="75"/>
        <end position="96"/>
    </location>
</feature>
<dbReference type="GO" id="GO:0004930">
    <property type="term" value="F:G protein-coupled receptor activity"/>
    <property type="evidence" value="ECO:0007669"/>
    <property type="project" value="UniProtKB-KW"/>
</dbReference>
<keyword evidence="6 10" id="KW-0472">Membrane</keyword>
<accession>A0A553N8W0</accession>
<dbReference type="Proteomes" id="UP000318571">
    <property type="component" value="Chromosome 8"/>
</dbReference>
<dbReference type="PANTHER" id="PTHR45695">
    <property type="entry name" value="LEUCOKININ RECEPTOR-RELATED"/>
    <property type="match status" value="1"/>
</dbReference>
<keyword evidence="13" id="KW-1185">Reference proteome</keyword>
<dbReference type="Pfam" id="PF00001">
    <property type="entry name" value="7tm_1"/>
    <property type="match status" value="1"/>
</dbReference>
<feature type="compositionally biased region" description="Low complexity" evidence="9">
    <location>
        <begin position="580"/>
        <end position="591"/>
    </location>
</feature>
<proteinExistence type="inferred from homology"/>
<comment type="subcellular location">
    <subcellularLocation>
        <location evidence="1">Membrane</location>
        <topology evidence="1">Multi-pass membrane protein</topology>
    </subcellularLocation>
</comment>
<feature type="domain" description="G-protein coupled receptors family 1 profile" evidence="11">
    <location>
        <begin position="87"/>
        <end position="331"/>
    </location>
</feature>
<dbReference type="OrthoDB" id="6358947at2759"/>
<gene>
    <name evidence="12" type="ORF">TCAL_08472</name>
</gene>
<dbReference type="GO" id="GO:0005886">
    <property type="term" value="C:plasma membrane"/>
    <property type="evidence" value="ECO:0007669"/>
    <property type="project" value="TreeGrafter"/>
</dbReference>
<evidence type="ECO:0000259" key="11">
    <source>
        <dbReference type="PROSITE" id="PS50262"/>
    </source>
</evidence>
<keyword evidence="3 10" id="KW-0812">Transmembrane</keyword>
<dbReference type="InterPro" id="IPR000276">
    <property type="entry name" value="GPCR_Rhodpsn"/>
</dbReference>
<dbReference type="Gene3D" id="1.20.1070.10">
    <property type="entry name" value="Rhodopsin 7-helix transmembrane proteins"/>
    <property type="match status" value="1"/>
</dbReference>
<evidence type="ECO:0000313" key="13">
    <source>
        <dbReference type="Proteomes" id="UP000318571"/>
    </source>
</evidence>
<keyword evidence="5" id="KW-0297">G-protein coupled receptor</keyword>
<reference evidence="12 13" key="1">
    <citation type="journal article" date="2018" name="Nat. Ecol. Evol.">
        <title>Genomic signatures of mitonuclear coevolution across populations of Tigriopus californicus.</title>
        <authorList>
            <person name="Barreto F.S."/>
            <person name="Watson E.T."/>
            <person name="Lima T.G."/>
            <person name="Willett C.S."/>
            <person name="Edmands S."/>
            <person name="Li W."/>
            <person name="Burton R.S."/>
        </authorList>
    </citation>
    <scope>NUCLEOTIDE SEQUENCE [LARGE SCALE GENOMIC DNA]</scope>
    <source>
        <strain evidence="12 13">San Diego</strain>
    </source>
</reference>
<feature type="transmembrane region" description="Helical" evidence="10">
    <location>
        <begin position="307"/>
        <end position="333"/>
    </location>
</feature>
<protein>
    <recommendedName>
        <fullName evidence="11">G-protein coupled receptors family 1 profile domain-containing protein</fullName>
    </recommendedName>
</protein>
<feature type="transmembrane region" description="Helical" evidence="10">
    <location>
        <begin position="108"/>
        <end position="127"/>
    </location>
</feature>
<dbReference type="EMBL" id="VCGU01000459">
    <property type="protein sequence ID" value="TRY61871.1"/>
    <property type="molecule type" value="Genomic_DNA"/>
</dbReference>
<evidence type="ECO:0000256" key="1">
    <source>
        <dbReference type="ARBA" id="ARBA00004141"/>
    </source>
</evidence>
<feature type="region of interest" description="Disordered" evidence="9">
    <location>
        <begin position="576"/>
        <end position="608"/>
    </location>
</feature>
<comment type="caution">
    <text evidence="12">The sequence shown here is derived from an EMBL/GenBank/DDBJ whole genome shotgun (WGS) entry which is preliminary data.</text>
</comment>
<dbReference type="STRING" id="6832.A0A553N8W0"/>
<evidence type="ECO:0000313" key="12">
    <source>
        <dbReference type="EMBL" id="TRY61871.1"/>
    </source>
</evidence>
<keyword evidence="8" id="KW-0807">Transducer</keyword>
<feature type="transmembrane region" description="Helical" evidence="10">
    <location>
        <begin position="139"/>
        <end position="162"/>
    </location>
</feature>
<dbReference type="InterPro" id="IPR017452">
    <property type="entry name" value="GPCR_Rhodpsn_7TM"/>
</dbReference>
<feature type="transmembrane region" description="Helical" evidence="10">
    <location>
        <begin position="229"/>
        <end position="255"/>
    </location>
</feature>
<name>A0A553N8W0_TIGCA</name>
<dbReference type="PANTHER" id="PTHR45695:SF15">
    <property type="entry name" value="OPSIN RH2"/>
    <property type="match status" value="1"/>
</dbReference>
<dbReference type="PROSITE" id="PS50262">
    <property type="entry name" value="G_PROTEIN_RECEP_F1_2"/>
    <property type="match status" value="1"/>
</dbReference>
<evidence type="ECO:0000256" key="10">
    <source>
        <dbReference type="SAM" id="Phobius"/>
    </source>
</evidence>
<evidence type="ECO:0000256" key="5">
    <source>
        <dbReference type="ARBA" id="ARBA00023040"/>
    </source>
</evidence>
<sequence>MSTTVAAWLTSTASLGPTVDVEGPNGSTNFEMDTSNQTSFAGLDLPLEGSLLSDLLDIGYEAREVYLLNQPLQCLTIVVIICLGVFFNVLVIHNICSNDLKMRSVNFLLIKNLCIADLVGVCMVLPMPLVVTAKGIWDFGPAICTANSIINITLWLQHIIMFGMLKVDRVMASCLPIGKYPLLSVEVVTVIIICTWLFSISMASLVSFLFKTSYEPAVVLCIPELPIEFFLTVFSVYCLVLFGMVTGYIFVLIHLKKKQAQITSQNGVRVVDYKALERAALTSFLITISHFLLYVPTMMVIGLHGWFLHPIAILFCDMVVYSEFLIHPVVLFITSTKLRGEVKGTLKKMAKATLPWVWMIAGEAYWLYKTWCPCRCTDKNKDQFYNAVREHQMEKKKMGSRLSIKVTGVEVKTLATTTASALDLYLHADNILPDGESGRSYSSTDSCHEDGGNPHQVERLKIVAEVETFHSEVVRQGRSISRESRDFSTWNTPGFGEQPTTGAMSSIETAADSESAEFNEAFTAAVLVTPQTLGNKTRPCTAPAGGERTRAGRLYEKRRSLHIPLFSTLEVNGHLPELGSQHSSTRSSQISNERRYSNSDLEDMEDTPSSKLDCFRRLAMMDEGGLSSNLGLLKKRRSSISSEELQKLILNQKIRGEQSAINPELMALNIDGPSPHQRSPAQSVVQFPSDVILVEEVSTKAKNEIFI</sequence>
<evidence type="ECO:0000256" key="6">
    <source>
        <dbReference type="ARBA" id="ARBA00023136"/>
    </source>
</evidence>
<dbReference type="SUPFAM" id="SSF81321">
    <property type="entry name" value="Family A G protein-coupled receptor-like"/>
    <property type="match status" value="1"/>
</dbReference>
<evidence type="ECO:0000256" key="8">
    <source>
        <dbReference type="ARBA" id="ARBA00023224"/>
    </source>
</evidence>
<feature type="transmembrane region" description="Helical" evidence="10">
    <location>
        <begin position="183"/>
        <end position="209"/>
    </location>
</feature>
<evidence type="ECO:0000256" key="7">
    <source>
        <dbReference type="ARBA" id="ARBA00023170"/>
    </source>
</evidence>
<keyword evidence="7" id="KW-0675">Receptor</keyword>
<evidence type="ECO:0000256" key="3">
    <source>
        <dbReference type="ARBA" id="ARBA00022692"/>
    </source>
</evidence>
<comment type="similarity">
    <text evidence="2">Belongs to the G-protein coupled receptor 1 family.</text>
</comment>
<keyword evidence="4 10" id="KW-1133">Transmembrane helix</keyword>
<organism evidence="12 13">
    <name type="scientific">Tigriopus californicus</name>
    <name type="common">Marine copepod</name>
    <dbReference type="NCBI Taxonomy" id="6832"/>
    <lineage>
        <taxon>Eukaryota</taxon>
        <taxon>Metazoa</taxon>
        <taxon>Ecdysozoa</taxon>
        <taxon>Arthropoda</taxon>
        <taxon>Crustacea</taxon>
        <taxon>Multicrustacea</taxon>
        <taxon>Hexanauplia</taxon>
        <taxon>Copepoda</taxon>
        <taxon>Harpacticoida</taxon>
        <taxon>Harpacticidae</taxon>
        <taxon>Tigriopus</taxon>
    </lineage>
</organism>
<evidence type="ECO:0000256" key="2">
    <source>
        <dbReference type="ARBA" id="ARBA00010663"/>
    </source>
</evidence>
<dbReference type="AlphaFoldDB" id="A0A553N8W0"/>